<dbReference type="RefSeq" id="WP_012742164.1">
    <property type="nucleotide sequence ID" value="NC_012781.1"/>
</dbReference>
<dbReference type="EMBL" id="CP001107">
    <property type="protein sequence ID" value="ACR75065.1"/>
    <property type="molecule type" value="Genomic_DNA"/>
</dbReference>
<sequence length="47" mass="5558">MIEYAENIDEKSRHLAEDGSQFSILDYNTPEEMFDAMMEEIENEIQT</sequence>
<dbReference type="Proteomes" id="UP000001477">
    <property type="component" value="Chromosome"/>
</dbReference>
<evidence type="ECO:0000313" key="1">
    <source>
        <dbReference type="EMBL" id="ACR75065.1"/>
    </source>
</evidence>
<dbReference type="KEGG" id="ere:EUBREC_1305"/>
<dbReference type="PaxDb" id="515619-EUBREC_1305"/>
<reference evidence="1 2" key="1">
    <citation type="journal article" date="2009" name="Proc. Natl. Acad. Sci. U.S.A.">
        <title>Characterizing a model human gut microbiota composed of members of its two dominant bacterial phyla.</title>
        <authorList>
            <person name="Mahowald M.A."/>
            <person name="Rey F.E."/>
            <person name="Seedorf H."/>
            <person name="Turnbaugh P.J."/>
            <person name="Fulton R.S."/>
            <person name="Wollam A."/>
            <person name="Shah N."/>
            <person name="Wang C."/>
            <person name="Magrini V."/>
            <person name="Wilson R.K."/>
            <person name="Cantarel B.L."/>
            <person name="Coutinho P.M."/>
            <person name="Henrissat B."/>
            <person name="Crock L.W."/>
            <person name="Russell A."/>
            <person name="Verberkmoes N.C."/>
            <person name="Hettich R.L."/>
            <person name="Gordon J.I."/>
        </authorList>
    </citation>
    <scope>NUCLEOTIDE SEQUENCE [LARGE SCALE GENOMIC DNA]</scope>
    <source>
        <strain evidence="2">ATCC 33656 / DSM 3377 / JCM 17463 / KCTC 5835 / LMG 30912 / VPI 0990</strain>
    </source>
</reference>
<dbReference type="STRING" id="515619.EUBREC_1305"/>
<dbReference type="AlphaFoldDB" id="C4Z848"/>
<protein>
    <submittedName>
        <fullName evidence="1">Uncharacterized protein</fullName>
    </submittedName>
</protein>
<dbReference type="GeneID" id="86988136"/>
<accession>C4Z848</accession>
<proteinExistence type="predicted"/>
<evidence type="ECO:0000313" key="2">
    <source>
        <dbReference type="Proteomes" id="UP000001477"/>
    </source>
</evidence>
<name>C4Z848_AGARV</name>
<organism evidence="1 2">
    <name type="scientific">Agathobacter rectalis (strain ATCC 33656 / DSM 3377 / JCM 17463 / KCTC 5835 / VPI 0990)</name>
    <name type="common">Eubacterium rectale</name>
    <dbReference type="NCBI Taxonomy" id="515619"/>
    <lineage>
        <taxon>Bacteria</taxon>
        <taxon>Bacillati</taxon>
        <taxon>Bacillota</taxon>
        <taxon>Clostridia</taxon>
        <taxon>Lachnospirales</taxon>
        <taxon>Lachnospiraceae</taxon>
        <taxon>Agathobacter</taxon>
    </lineage>
</organism>
<gene>
    <name evidence="1" type="ordered locus">EUBREC_1305</name>
</gene>
<dbReference type="HOGENOM" id="CLU_3168234_0_0_9"/>